<feature type="binding site" evidence="4">
    <location>
        <position position="169"/>
    </location>
    <ligand>
        <name>Mg(2+)</name>
        <dbReference type="ChEBI" id="CHEBI:18420"/>
    </ligand>
</feature>
<reference evidence="7" key="1">
    <citation type="submission" date="2017-09" db="EMBL/GenBank/DDBJ databases">
        <authorList>
            <person name="Varghese N."/>
            <person name="Submissions S."/>
        </authorList>
    </citation>
    <scope>NUCLEOTIDE SEQUENCE [LARGE SCALE GENOMIC DNA]</scope>
    <source>
        <strain evidence="7">MSL47</strain>
    </source>
</reference>
<gene>
    <name evidence="6" type="ORF">SAMN06265827_11968</name>
</gene>
<dbReference type="PANTHER" id="PTHR43481">
    <property type="entry name" value="FRUCTOSE-1-PHOSPHATE PHOSPHATASE"/>
    <property type="match status" value="1"/>
</dbReference>
<dbReference type="NCBIfam" id="TIGR02009">
    <property type="entry name" value="PGMB-YQAB-SF"/>
    <property type="match status" value="1"/>
</dbReference>
<dbReference type="InterPro" id="IPR010976">
    <property type="entry name" value="B-phosphoglucomutase_hydrolase"/>
</dbReference>
<keyword evidence="7" id="KW-1185">Reference proteome</keyword>
<dbReference type="NCBIfam" id="TIGR01990">
    <property type="entry name" value="bPGM"/>
    <property type="match status" value="1"/>
</dbReference>
<dbReference type="InterPro" id="IPR051806">
    <property type="entry name" value="HAD-like_SPP"/>
</dbReference>
<proteinExistence type="inferred from homology"/>
<feature type="binding site" evidence="4">
    <location>
        <position position="9"/>
    </location>
    <ligand>
        <name>Mg(2+)</name>
        <dbReference type="ChEBI" id="CHEBI:18420"/>
    </ligand>
</feature>
<dbReference type="Pfam" id="PF00702">
    <property type="entry name" value="Hydrolase"/>
    <property type="match status" value="1"/>
</dbReference>
<feature type="binding site" evidence="3">
    <location>
        <position position="145"/>
    </location>
    <ligand>
        <name>substrate</name>
    </ligand>
</feature>
<evidence type="ECO:0000256" key="1">
    <source>
        <dbReference type="ARBA" id="ARBA00006171"/>
    </source>
</evidence>
<evidence type="ECO:0000313" key="6">
    <source>
        <dbReference type="EMBL" id="SNY35330.1"/>
    </source>
</evidence>
<evidence type="ECO:0000256" key="2">
    <source>
        <dbReference type="PIRSR" id="PIRSR610972-1"/>
    </source>
</evidence>
<feature type="binding site" evidence="3">
    <location>
        <begin position="9"/>
        <end position="11"/>
    </location>
    <ligand>
        <name>substrate</name>
    </ligand>
</feature>
<dbReference type="InterPro" id="IPR023198">
    <property type="entry name" value="PGP-like_dom2"/>
</dbReference>
<feature type="binding site" evidence="4">
    <location>
        <position position="170"/>
    </location>
    <ligand>
        <name>Mg(2+)</name>
        <dbReference type="ChEBI" id="CHEBI:18420"/>
    </ligand>
</feature>
<dbReference type="NCBIfam" id="TIGR01509">
    <property type="entry name" value="HAD-SF-IA-v3"/>
    <property type="match status" value="1"/>
</dbReference>
<dbReference type="CDD" id="cd02598">
    <property type="entry name" value="HAD_BPGM"/>
    <property type="match status" value="1"/>
</dbReference>
<dbReference type="InterPro" id="IPR010972">
    <property type="entry name" value="Beta-PGM"/>
</dbReference>
<comment type="similarity">
    <text evidence="1">Belongs to the HAD-like hydrolase superfamily. CbbY/CbbZ/Gph/YieH family.</text>
</comment>
<organism evidence="6 7">
    <name type="scientific">Orenia metallireducens</name>
    <dbReference type="NCBI Taxonomy" id="1413210"/>
    <lineage>
        <taxon>Bacteria</taxon>
        <taxon>Bacillati</taxon>
        <taxon>Bacillota</taxon>
        <taxon>Clostridia</taxon>
        <taxon>Halanaerobiales</taxon>
        <taxon>Halobacteroidaceae</taxon>
        <taxon>Orenia</taxon>
    </lineage>
</organism>
<feature type="active site" description="Nucleophile" evidence="2">
    <location>
        <position position="9"/>
    </location>
</feature>
<evidence type="ECO:0000256" key="5">
    <source>
        <dbReference type="PIRSR" id="PIRSR610972-4"/>
    </source>
</evidence>
<sequence>MSIEAVIFDLDGVIVSTDEKHYQAWKKIADEEGISFDREFNERFRGVSRMDCLEMLIAETDKEYSAEEKKELATRKNNYYRDLLQSLDENDILSNVINILEGLKEKGIKIAVGSSSRNTPLILKQIGLDNYFDGVADGNQITKSKPDPEVFLLAAEKVGVDPEKCLVVEDADAGIEAAIAGGMKTVGVASASSNLKADLKLKDLSVVNIEDLLDV</sequence>
<accession>A0A285HHU5</accession>
<dbReference type="SUPFAM" id="SSF56784">
    <property type="entry name" value="HAD-like"/>
    <property type="match status" value="1"/>
</dbReference>
<dbReference type="InterPro" id="IPR023214">
    <property type="entry name" value="HAD_sf"/>
</dbReference>
<dbReference type="EMBL" id="OBDZ01000019">
    <property type="protein sequence ID" value="SNY35330.1"/>
    <property type="molecule type" value="Genomic_DNA"/>
</dbReference>
<keyword evidence="4" id="KW-0460">Magnesium</keyword>
<dbReference type="PRINTS" id="PR00413">
    <property type="entry name" value="HADHALOGNASE"/>
</dbReference>
<feature type="site" description="Important for catalytic activity and assists the phosphoryl transfer reaction to Asp8 by balancing charge and orienting the reacting groups" evidence="5">
    <location>
        <position position="114"/>
    </location>
</feature>
<evidence type="ECO:0000256" key="3">
    <source>
        <dbReference type="PIRSR" id="PIRSR610972-2"/>
    </source>
</evidence>
<dbReference type="SFLD" id="SFLDG01129">
    <property type="entry name" value="C1.5:_HAD__Beta-PGM__Phosphata"/>
    <property type="match status" value="1"/>
</dbReference>
<dbReference type="GO" id="GO:0008801">
    <property type="term" value="F:beta-phosphoglucomutase activity"/>
    <property type="evidence" value="ECO:0007669"/>
    <property type="project" value="InterPro"/>
</dbReference>
<dbReference type="Gene3D" id="3.40.50.1000">
    <property type="entry name" value="HAD superfamily/HAD-like"/>
    <property type="match status" value="1"/>
</dbReference>
<dbReference type="Gene3D" id="1.10.150.240">
    <property type="entry name" value="Putative phosphatase, domain 2"/>
    <property type="match status" value="1"/>
</dbReference>
<feature type="site" description="Important for catalytic activity and assists the phosphoryl transfer reaction to Asp8 by balancing charge and orienting the reacting groups" evidence="5">
    <location>
        <position position="145"/>
    </location>
</feature>
<feature type="binding site" evidence="4">
    <location>
        <position position="11"/>
    </location>
    <ligand>
        <name>Mg(2+)</name>
        <dbReference type="ChEBI" id="CHEBI:18420"/>
    </ligand>
</feature>
<dbReference type="GO" id="GO:0050308">
    <property type="term" value="F:sugar-phosphatase activity"/>
    <property type="evidence" value="ECO:0007669"/>
    <property type="project" value="TreeGrafter"/>
</dbReference>
<dbReference type="InterPro" id="IPR036412">
    <property type="entry name" value="HAD-like_sf"/>
</dbReference>
<feature type="binding site" evidence="3">
    <location>
        <position position="76"/>
    </location>
    <ligand>
        <name>substrate</name>
    </ligand>
</feature>
<dbReference type="Proteomes" id="UP000219573">
    <property type="component" value="Unassembled WGS sequence"/>
</dbReference>
<dbReference type="RefSeq" id="WP_097018522.1">
    <property type="nucleotide sequence ID" value="NZ_OBDZ01000019.1"/>
</dbReference>
<keyword evidence="4" id="KW-0479">Metal-binding</keyword>
<feature type="binding site" evidence="3">
    <location>
        <position position="25"/>
    </location>
    <ligand>
        <name>substrate</name>
    </ligand>
</feature>
<dbReference type="GO" id="GO:0000287">
    <property type="term" value="F:magnesium ion binding"/>
    <property type="evidence" value="ECO:0007669"/>
    <property type="project" value="InterPro"/>
</dbReference>
<evidence type="ECO:0000256" key="4">
    <source>
        <dbReference type="PIRSR" id="PIRSR610972-3"/>
    </source>
</evidence>
<feature type="binding site" evidence="3">
    <location>
        <begin position="114"/>
        <end position="118"/>
    </location>
    <ligand>
        <name>substrate</name>
    </ligand>
</feature>
<name>A0A285HHU5_9FIRM</name>
<protein>
    <submittedName>
        <fullName evidence="6">Beta-phosphoglucomutase</fullName>
    </submittedName>
</protein>
<dbReference type="OrthoDB" id="9797743at2"/>
<comment type="cofactor">
    <cofactor evidence="4">
        <name>Mg(2+)</name>
        <dbReference type="ChEBI" id="CHEBI:18420"/>
    </cofactor>
    <text evidence="4">Binds 2 magnesium ions per subunit.</text>
</comment>
<dbReference type="AlphaFoldDB" id="A0A285HHU5"/>
<evidence type="ECO:0000313" key="7">
    <source>
        <dbReference type="Proteomes" id="UP000219573"/>
    </source>
</evidence>
<dbReference type="InterPro" id="IPR006439">
    <property type="entry name" value="HAD-SF_hydro_IA"/>
</dbReference>
<dbReference type="GO" id="GO:0005975">
    <property type="term" value="P:carbohydrate metabolic process"/>
    <property type="evidence" value="ECO:0007669"/>
    <property type="project" value="InterPro"/>
</dbReference>
<dbReference type="SFLD" id="SFLDG01135">
    <property type="entry name" value="C1.5.6:_HAD__Beta-PGM__Phospha"/>
    <property type="match status" value="1"/>
</dbReference>
<dbReference type="PANTHER" id="PTHR43481:SF4">
    <property type="entry name" value="GLYCEROL-1-PHOSPHATE PHOSPHOHYDROLASE 1-RELATED"/>
    <property type="match status" value="1"/>
</dbReference>
<dbReference type="SFLD" id="SFLDS00003">
    <property type="entry name" value="Haloacid_Dehalogenase"/>
    <property type="match status" value="1"/>
</dbReference>
<feature type="active site" description="Proton donor/acceptor" evidence="2">
    <location>
        <position position="11"/>
    </location>
</feature>